<accession>A0A4Q1CQE9</accession>
<dbReference type="Pfam" id="PF01408">
    <property type="entry name" value="GFO_IDH_MocA"/>
    <property type="match status" value="1"/>
</dbReference>
<feature type="domain" description="Gfo/Idh/MocA-like oxidoreductase N-terminal" evidence="1">
    <location>
        <begin position="11"/>
        <end position="131"/>
    </location>
</feature>
<evidence type="ECO:0000259" key="1">
    <source>
        <dbReference type="Pfam" id="PF01408"/>
    </source>
</evidence>
<sequence length="414" mass="47131">MHKKIETAVTAVLIGAGHRGTIYADYAKEHPDELQIVAVADNNSERRRRTARKHKIAADHCYNDWKEVFTKEKMADAVIIATPDQLHSAPCLAALEAGYDILLEKPIAPTEDECRLILKKAQETGRIFGVCHVLRYSPYFRELKSVIDAGLIGEIISIQHMEPIEHVHMSHSYVRGKWRNSKMAAPIILAKSSHDTDIIRWLVNSPVHDVHCFGNLRWFKNKNAPEGSTERCTDGCAVESSCPYSALQIYYRDRKRTYVFDLPEDEDEQAAYILEQLKVTDYGRCVYRMDNDQPDHLTVNMLFENGTTAAFSMEAHVSYEGRKTRIMGSKGDIIGDMESFVLTEFKTRKQTSWSLKTDAHGGGDHRLVKDWVQAVYQQNKELLSSSIEVSVESHLMAFGAERSRQNRTIEDIKL</sequence>
<feature type="domain" description="Gfo/Idh/MocA-like oxidoreductase C-terminal" evidence="2">
    <location>
        <begin position="144"/>
        <end position="408"/>
    </location>
</feature>
<dbReference type="InterPro" id="IPR036291">
    <property type="entry name" value="NAD(P)-bd_dom_sf"/>
</dbReference>
<dbReference type="SUPFAM" id="SSF55347">
    <property type="entry name" value="Glyceraldehyde-3-phosphate dehydrogenase-like, C-terminal domain"/>
    <property type="match status" value="1"/>
</dbReference>
<dbReference type="InterPro" id="IPR000683">
    <property type="entry name" value="Gfo/Idh/MocA-like_OxRdtase_N"/>
</dbReference>
<dbReference type="PANTHER" id="PTHR43377">
    <property type="entry name" value="BILIVERDIN REDUCTASE A"/>
    <property type="match status" value="1"/>
</dbReference>
<evidence type="ECO:0000259" key="2">
    <source>
        <dbReference type="Pfam" id="PF02894"/>
    </source>
</evidence>
<dbReference type="Pfam" id="PF02894">
    <property type="entry name" value="GFO_IDH_MocA_C"/>
    <property type="match status" value="1"/>
</dbReference>
<reference evidence="3 4" key="1">
    <citation type="submission" date="2019-01" db="EMBL/GenBank/DDBJ databases">
        <title>Lacibacter sp. strain TTM-7.</title>
        <authorList>
            <person name="Chen W.-M."/>
        </authorList>
    </citation>
    <scope>NUCLEOTIDE SEQUENCE [LARGE SCALE GENOMIC DNA]</scope>
    <source>
        <strain evidence="3 4">TTM-7</strain>
    </source>
</reference>
<dbReference type="EMBL" id="SDHW01000001">
    <property type="protein sequence ID" value="RXK62899.1"/>
    <property type="molecule type" value="Genomic_DNA"/>
</dbReference>
<dbReference type="AlphaFoldDB" id="A0A4Q1CQE9"/>
<dbReference type="InterPro" id="IPR051450">
    <property type="entry name" value="Gfo/Idh/MocA_Oxidoreductases"/>
</dbReference>
<evidence type="ECO:0000313" key="3">
    <source>
        <dbReference type="EMBL" id="RXK62899.1"/>
    </source>
</evidence>
<dbReference type="SUPFAM" id="SSF51735">
    <property type="entry name" value="NAD(P)-binding Rossmann-fold domains"/>
    <property type="match status" value="1"/>
</dbReference>
<dbReference type="OrthoDB" id="9781031at2"/>
<organism evidence="3 4">
    <name type="scientific">Lacibacter luteus</name>
    <dbReference type="NCBI Taxonomy" id="2508719"/>
    <lineage>
        <taxon>Bacteria</taxon>
        <taxon>Pseudomonadati</taxon>
        <taxon>Bacteroidota</taxon>
        <taxon>Chitinophagia</taxon>
        <taxon>Chitinophagales</taxon>
        <taxon>Chitinophagaceae</taxon>
        <taxon>Lacibacter</taxon>
    </lineage>
</organism>
<proteinExistence type="predicted"/>
<dbReference type="GO" id="GO:0000166">
    <property type="term" value="F:nucleotide binding"/>
    <property type="evidence" value="ECO:0007669"/>
    <property type="project" value="InterPro"/>
</dbReference>
<keyword evidence="4" id="KW-1185">Reference proteome</keyword>
<dbReference type="Proteomes" id="UP000290204">
    <property type="component" value="Unassembled WGS sequence"/>
</dbReference>
<dbReference type="Gene3D" id="3.40.50.720">
    <property type="entry name" value="NAD(P)-binding Rossmann-like Domain"/>
    <property type="match status" value="1"/>
</dbReference>
<protein>
    <submittedName>
        <fullName evidence="3">Gfo/Idh/MocA family oxidoreductase</fullName>
    </submittedName>
</protein>
<comment type="caution">
    <text evidence="3">The sequence shown here is derived from an EMBL/GenBank/DDBJ whole genome shotgun (WGS) entry which is preliminary data.</text>
</comment>
<dbReference type="PANTHER" id="PTHR43377:SF2">
    <property type="entry name" value="BINDING ROSSMANN FOLD OXIDOREDUCTASE, PUTATIVE (AFU_ORTHOLOGUE AFUA_4G00560)-RELATED"/>
    <property type="match status" value="1"/>
</dbReference>
<evidence type="ECO:0000313" key="4">
    <source>
        <dbReference type="Proteomes" id="UP000290204"/>
    </source>
</evidence>
<dbReference type="InterPro" id="IPR004104">
    <property type="entry name" value="Gfo/Idh/MocA-like_OxRdtase_C"/>
</dbReference>
<name>A0A4Q1CQE9_9BACT</name>
<dbReference type="Gene3D" id="3.30.360.10">
    <property type="entry name" value="Dihydrodipicolinate Reductase, domain 2"/>
    <property type="match status" value="1"/>
</dbReference>
<gene>
    <name evidence="3" type="ORF">ESA94_05755</name>
</gene>